<evidence type="ECO:0000313" key="8">
    <source>
        <dbReference type="Proteomes" id="UP000238348"/>
    </source>
</evidence>
<evidence type="ECO:0000256" key="2">
    <source>
        <dbReference type="ARBA" id="ARBA00023082"/>
    </source>
</evidence>
<dbReference type="Gene3D" id="1.10.10.10">
    <property type="entry name" value="Winged helix-like DNA-binding domain superfamily/Winged helix DNA-binding domain"/>
    <property type="match status" value="1"/>
</dbReference>
<reference evidence="7 8" key="1">
    <citation type="submission" date="2015-09" db="EMBL/GenBank/DDBJ databases">
        <title>Sorangium comparison.</title>
        <authorList>
            <person name="Zaburannyi N."/>
            <person name="Bunk B."/>
            <person name="Overmann J."/>
            <person name="Mueller R."/>
        </authorList>
    </citation>
    <scope>NUCLEOTIDE SEQUENCE [LARGE SCALE GENOMIC DNA]</scope>
    <source>
        <strain evidence="7 8">So ce26</strain>
    </source>
</reference>
<keyword evidence="1" id="KW-0805">Transcription regulation</keyword>
<dbReference type="InterPro" id="IPR036388">
    <property type="entry name" value="WH-like_DNA-bd_sf"/>
</dbReference>
<dbReference type="AlphaFoldDB" id="A0A2L0ESX9"/>
<evidence type="ECO:0000256" key="4">
    <source>
        <dbReference type="ARBA" id="ARBA00023163"/>
    </source>
</evidence>
<dbReference type="Proteomes" id="UP000238348">
    <property type="component" value="Chromosome"/>
</dbReference>
<dbReference type="SUPFAM" id="SSF88659">
    <property type="entry name" value="Sigma3 and sigma4 domains of RNA polymerase sigma factors"/>
    <property type="match status" value="1"/>
</dbReference>
<evidence type="ECO:0000256" key="1">
    <source>
        <dbReference type="ARBA" id="ARBA00023015"/>
    </source>
</evidence>
<evidence type="ECO:0000259" key="6">
    <source>
        <dbReference type="Pfam" id="PF08281"/>
    </source>
</evidence>
<feature type="region of interest" description="Disordered" evidence="5">
    <location>
        <begin position="56"/>
        <end position="82"/>
    </location>
</feature>
<dbReference type="PANTHER" id="PTHR43133:SF8">
    <property type="entry name" value="RNA POLYMERASE SIGMA FACTOR HI_1459-RELATED"/>
    <property type="match status" value="1"/>
</dbReference>
<dbReference type="OrthoDB" id="5500990at2"/>
<name>A0A2L0ESX9_SORCE</name>
<evidence type="ECO:0000313" key="7">
    <source>
        <dbReference type="EMBL" id="AUX42411.1"/>
    </source>
</evidence>
<keyword evidence="4" id="KW-0804">Transcription</keyword>
<gene>
    <name evidence="7" type="ORF">SOCE26_038420</name>
</gene>
<dbReference type="Gene3D" id="1.10.1740.10">
    <property type="match status" value="1"/>
</dbReference>
<dbReference type="InterPro" id="IPR013249">
    <property type="entry name" value="RNA_pol_sigma70_r4_t2"/>
</dbReference>
<feature type="region of interest" description="Disordered" evidence="5">
    <location>
        <begin position="224"/>
        <end position="255"/>
    </location>
</feature>
<protein>
    <recommendedName>
        <fullName evidence="6">RNA polymerase sigma factor 70 region 4 type 2 domain-containing protein</fullName>
    </recommendedName>
</protein>
<dbReference type="InterPro" id="IPR039425">
    <property type="entry name" value="RNA_pol_sigma-70-like"/>
</dbReference>
<dbReference type="InterPro" id="IPR013324">
    <property type="entry name" value="RNA_pol_sigma_r3/r4-like"/>
</dbReference>
<sequence length="429" mass="46815">MSKSRDDIWNSVHAAAMEVLPRLLRLLGVAEPDLDDLFQEVLLAVYESLDRFDPAWTPPQPEAASAADPPRRHGQRQRRSPEARWVAGIALHKVSHHLNRAHRRREVLEGLRLASQHQAVDPAPSSEEQIAKRERRELALEVLDTLDPERRVLLVMYEVYEVPLVDIASELGLNYNTASSRLRLAREDYRAAVKRLSPEQRRALRAFWLPFPLASDFLAQDHDGEASASPALAPPSSTPRMARPPASAPPALAPQLAAPPMLRRDLARLARPLGWAAAGATGMAAALLALTPRPPLWAHRFRADLPELPARGAWLAASSPRRAPEPRAVAPGAPAAAAAEALHRPCDAAPATPPAGEREDVFAEERRLLDAAQESLFAGDAAGALRQLAAHEERFPLGQLASVRERLRAIVRTHLAHPGQSASGGEASR</sequence>
<dbReference type="Pfam" id="PF08281">
    <property type="entry name" value="Sigma70_r4_2"/>
    <property type="match status" value="1"/>
</dbReference>
<dbReference type="EMBL" id="CP012673">
    <property type="protein sequence ID" value="AUX42411.1"/>
    <property type="molecule type" value="Genomic_DNA"/>
</dbReference>
<keyword evidence="3" id="KW-0238">DNA-binding</keyword>
<dbReference type="GO" id="GO:0016987">
    <property type="term" value="F:sigma factor activity"/>
    <property type="evidence" value="ECO:0007669"/>
    <property type="project" value="UniProtKB-KW"/>
</dbReference>
<keyword evidence="2" id="KW-0731">Sigma factor</keyword>
<proteinExistence type="predicted"/>
<evidence type="ECO:0000256" key="5">
    <source>
        <dbReference type="SAM" id="MobiDB-lite"/>
    </source>
</evidence>
<dbReference type="RefSeq" id="WP_104981231.1">
    <property type="nucleotide sequence ID" value="NZ_CP012673.1"/>
</dbReference>
<dbReference type="NCBIfam" id="TIGR02937">
    <property type="entry name" value="sigma70-ECF"/>
    <property type="match status" value="1"/>
</dbReference>
<dbReference type="GO" id="GO:0003677">
    <property type="term" value="F:DNA binding"/>
    <property type="evidence" value="ECO:0007669"/>
    <property type="project" value="UniProtKB-KW"/>
</dbReference>
<feature type="domain" description="RNA polymerase sigma factor 70 region 4 type 2" evidence="6">
    <location>
        <begin position="138"/>
        <end position="187"/>
    </location>
</feature>
<evidence type="ECO:0000256" key="3">
    <source>
        <dbReference type="ARBA" id="ARBA00023125"/>
    </source>
</evidence>
<dbReference type="InterPro" id="IPR014284">
    <property type="entry name" value="RNA_pol_sigma-70_dom"/>
</dbReference>
<accession>A0A2L0ESX9</accession>
<dbReference type="PANTHER" id="PTHR43133">
    <property type="entry name" value="RNA POLYMERASE ECF-TYPE SIGMA FACTO"/>
    <property type="match status" value="1"/>
</dbReference>
<dbReference type="GO" id="GO:0006352">
    <property type="term" value="P:DNA-templated transcription initiation"/>
    <property type="evidence" value="ECO:0007669"/>
    <property type="project" value="InterPro"/>
</dbReference>
<organism evidence="7 8">
    <name type="scientific">Sorangium cellulosum</name>
    <name type="common">Polyangium cellulosum</name>
    <dbReference type="NCBI Taxonomy" id="56"/>
    <lineage>
        <taxon>Bacteria</taxon>
        <taxon>Pseudomonadati</taxon>
        <taxon>Myxococcota</taxon>
        <taxon>Polyangia</taxon>
        <taxon>Polyangiales</taxon>
        <taxon>Polyangiaceae</taxon>
        <taxon>Sorangium</taxon>
    </lineage>
</organism>